<evidence type="ECO:0000313" key="3">
    <source>
        <dbReference type="Proteomes" id="UP001354971"/>
    </source>
</evidence>
<dbReference type="Proteomes" id="UP001354971">
    <property type="component" value="Unassembled WGS sequence"/>
</dbReference>
<keyword evidence="3" id="KW-1185">Reference proteome</keyword>
<feature type="signal peptide" evidence="1">
    <location>
        <begin position="1"/>
        <end position="21"/>
    </location>
</feature>
<dbReference type="EMBL" id="JAZDRP010000001">
    <property type="protein sequence ID" value="MEE2524790.1"/>
    <property type="molecule type" value="Genomic_DNA"/>
</dbReference>
<sequence>MMRQLFAAIAAIVVWTGLAEADSPYTVVGVPIDATADNALEAQTIAMRRGQVAAVHALLARLTLPEDRLQVPEITNEAAAEMISGLQVRNEQRSATRYLGELTVSFDPRAVRIWLNGLGVPFVEGQAREILVLPVLQTASGNYWLWNTTNPETGEVNEQPWLRAWRTGGYQHALSPVSAPSGDAGRMLIDGNSAVQMNESQLRSVAQAYGVSRVAVMVARQGEGGVRVDGRLFSFDGSGEVSSQQIPTIATNTFRGAATRFVTDLENAWKAEAIVRGGGAESLNVTVLYNSLSEWRRLQNAITGTSLIRSAQLDAIAPTGAMMTLEFRGQFSQLQRELDARGARLMEDPDLGLVVRSR</sequence>
<proteinExistence type="predicted"/>
<reference evidence="2 3" key="1">
    <citation type="submission" date="2024-01" db="EMBL/GenBank/DDBJ databases">
        <title>Hyphobacterium bacterium isolated from marine sediment.</title>
        <authorList>
            <person name="Zhao S."/>
        </authorList>
    </citation>
    <scope>NUCLEOTIDE SEQUENCE [LARGE SCALE GENOMIC DNA]</scope>
    <source>
        <strain evidence="3">HN65</strain>
    </source>
</reference>
<protein>
    <submittedName>
        <fullName evidence="2">DUF2066 domain-containing protein</fullName>
    </submittedName>
</protein>
<evidence type="ECO:0000313" key="2">
    <source>
        <dbReference type="EMBL" id="MEE2524790.1"/>
    </source>
</evidence>
<comment type="caution">
    <text evidence="2">The sequence shown here is derived from an EMBL/GenBank/DDBJ whole genome shotgun (WGS) entry which is preliminary data.</text>
</comment>
<feature type="chain" id="PRO_5047141873" evidence="1">
    <location>
        <begin position="22"/>
        <end position="358"/>
    </location>
</feature>
<dbReference type="Pfam" id="PF09839">
    <property type="entry name" value="DUF2066"/>
    <property type="match status" value="1"/>
</dbReference>
<dbReference type="RefSeq" id="WP_330197458.1">
    <property type="nucleotide sequence ID" value="NZ_JAZDRP010000001.1"/>
</dbReference>
<dbReference type="InterPro" id="IPR018642">
    <property type="entry name" value="DUF2066"/>
</dbReference>
<keyword evidence="1" id="KW-0732">Signal</keyword>
<accession>A0ABU7LLI3</accession>
<evidence type="ECO:0000256" key="1">
    <source>
        <dbReference type="SAM" id="SignalP"/>
    </source>
</evidence>
<gene>
    <name evidence="2" type="ORF">V0U79_00295</name>
</gene>
<organism evidence="2 3">
    <name type="scientific">Hyphobacterium lacteum</name>
    <dbReference type="NCBI Taxonomy" id="3116575"/>
    <lineage>
        <taxon>Bacteria</taxon>
        <taxon>Pseudomonadati</taxon>
        <taxon>Pseudomonadota</taxon>
        <taxon>Alphaproteobacteria</taxon>
        <taxon>Maricaulales</taxon>
        <taxon>Maricaulaceae</taxon>
        <taxon>Hyphobacterium</taxon>
    </lineage>
</organism>
<name>A0ABU7LLI3_9PROT</name>